<name>A0A5B7I3T3_PORTR</name>
<evidence type="ECO:0000256" key="1">
    <source>
        <dbReference type="SAM" id="MobiDB-lite"/>
    </source>
</evidence>
<feature type="compositionally biased region" description="Basic and acidic residues" evidence="1">
    <location>
        <begin position="76"/>
        <end position="87"/>
    </location>
</feature>
<protein>
    <submittedName>
        <fullName evidence="2">Uncharacterized protein</fullName>
    </submittedName>
</protein>
<comment type="caution">
    <text evidence="2">The sequence shown here is derived from an EMBL/GenBank/DDBJ whole genome shotgun (WGS) entry which is preliminary data.</text>
</comment>
<proteinExistence type="predicted"/>
<dbReference type="EMBL" id="VSRR010041370">
    <property type="protein sequence ID" value="MPC75548.1"/>
    <property type="molecule type" value="Genomic_DNA"/>
</dbReference>
<keyword evidence="3" id="KW-1185">Reference proteome</keyword>
<dbReference type="AlphaFoldDB" id="A0A5B7I3T3"/>
<sequence>MARVSREELSNGKSIGLTFGEIRAATHREWRGKTLAVWPEGSLTHPSSRYLEKYPVSLISRPSRSRGADGAAGDLGGREGGSKEVTG</sequence>
<reference evidence="2 3" key="1">
    <citation type="submission" date="2019-05" db="EMBL/GenBank/DDBJ databases">
        <title>Another draft genome of Portunus trituberculatus and its Hox gene families provides insights of decapod evolution.</title>
        <authorList>
            <person name="Jeong J.-H."/>
            <person name="Song I."/>
            <person name="Kim S."/>
            <person name="Choi T."/>
            <person name="Kim D."/>
            <person name="Ryu S."/>
            <person name="Kim W."/>
        </authorList>
    </citation>
    <scope>NUCLEOTIDE SEQUENCE [LARGE SCALE GENOMIC DNA]</scope>
    <source>
        <tissue evidence="2">Muscle</tissue>
    </source>
</reference>
<organism evidence="2 3">
    <name type="scientific">Portunus trituberculatus</name>
    <name type="common">Swimming crab</name>
    <name type="synonym">Neptunus trituberculatus</name>
    <dbReference type="NCBI Taxonomy" id="210409"/>
    <lineage>
        <taxon>Eukaryota</taxon>
        <taxon>Metazoa</taxon>
        <taxon>Ecdysozoa</taxon>
        <taxon>Arthropoda</taxon>
        <taxon>Crustacea</taxon>
        <taxon>Multicrustacea</taxon>
        <taxon>Malacostraca</taxon>
        <taxon>Eumalacostraca</taxon>
        <taxon>Eucarida</taxon>
        <taxon>Decapoda</taxon>
        <taxon>Pleocyemata</taxon>
        <taxon>Brachyura</taxon>
        <taxon>Eubrachyura</taxon>
        <taxon>Portunoidea</taxon>
        <taxon>Portunidae</taxon>
        <taxon>Portuninae</taxon>
        <taxon>Portunus</taxon>
    </lineage>
</organism>
<feature type="region of interest" description="Disordered" evidence="1">
    <location>
        <begin position="61"/>
        <end position="87"/>
    </location>
</feature>
<evidence type="ECO:0000313" key="2">
    <source>
        <dbReference type="EMBL" id="MPC75548.1"/>
    </source>
</evidence>
<gene>
    <name evidence="2" type="ORF">E2C01_069938</name>
</gene>
<accession>A0A5B7I3T3</accession>
<dbReference type="Proteomes" id="UP000324222">
    <property type="component" value="Unassembled WGS sequence"/>
</dbReference>
<evidence type="ECO:0000313" key="3">
    <source>
        <dbReference type="Proteomes" id="UP000324222"/>
    </source>
</evidence>